<protein>
    <submittedName>
        <fullName evidence="2">Uncharacterized protein</fullName>
    </submittedName>
</protein>
<dbReference type="Proteomes" id="UP000176501">
    <property type="component" value="Unassembled WGS sequence"/>
</dbReference>
<evidence type="ECO:0000256" key="1">
    <source>
        <dbReference type="SAM" id="Phobius"/>
    </source>
</evidence>
<evidence type="ECO:0000313" key="3">
    <source>
        <dbReference type="Proteomes" id="UP000176501"/>
    </source>
</evidence>
<comment type="caution">
    <text evidence="2">The sequence shown here is derived from an EMBL/GenBank/DDBJ whole genome shotgun (WGS) entry which is preliminary data.</text>
</comment>
<dbReference type="Pfam" id="PF18895">
    <property type="entry name" value="T4SS_pilin"/>
    <property type="match status" value="1"/>
</dbReference>
<sequence length="129" mass="13004">MKNLYYKVGAGLSVLPTLALPLVARAAVSEGLSGAASDVSTIGGEIGVEPDLPTIVGSAINVLLGVLGIVFVVLVVYAGFLYLTSNGEEGNVKKAKKLLTQSVIGLIIIVAAYAIASYVISALTAISGA</sequence>
<keyword evidence="1" id="KW-0472">Membrane</keyword>
<organism evidence="2 3">
    <name type="scientific">Candidatus Uhrbacteria bacterium RIFOXYB2_FULL_57_15</name>
    <dbReference type="NCBI Taxonomy" id="1802422"/>
    <lineage>
        <taxon>Bacteria</taxon>
        <taxon>Candidatus Uhriibacteriota</taxon>
    </lineage>
</organism>
<keyword evidence="1" id="KW-0812">Transmembrane</keyword>
<keyword evidence="1" id="KW-1133">Transmembrane helix</keyword>
<evidence type="ECO:0000313" key="2">
    <source>
        <dbReference type="EMBL" id="OGL99629.1"/>
    </source>
</evidence>
<proteinExistence type="predicted"/>
<dbReference type="EMBL" id="MGFE01000001">
    <property type="protein sequence ID" value="OGL99629.1"/>
    <property type="molecule type" value="Genomic_DNA"/>
</dbReference>
<dbReference type="AlphaFoldDB" id="A0A1F7WA21"/>
<feature type="transmembrane region" description="Helical" evidence="1">
    <location>
        <begin position="103"/>
        <end position="126"/>
    </location>
</feature>
<reference evidence="2 3" key="1">
    <citation type="journal article" date="2016" name="Nat. Commun.">
        <title>Thousands of microbial genomes shed light on interconnected biogeochemical processes in an aquifer system.</title>
        <authorList>
            <person name="Anantharaman K."/>
            <person name="Brown C.T."/>
            <person name="Hug L.A."/>
            <person name="Sharon I."/>
            <person name="Castelle C.J."/>
            <person name="Probst A.J."/>
            <person name="Thomas B.C."/>
            <person name="Singh A."/>
            <person name="Wilkins M.J."/>
            <person name="Karaoz U."/>
            <person name="Brodie E.L."/>
            <person name="Williams K.H."/>
            <person name="Hubbard S.S."/>
            <person name="Banfield J.F."/>
        </authorList>
    </citation>
    <scope>NUCLEOTIDE SEQUENCE [LARGE SCALE GENOMIC DNA]</scope>
</reference>
<name>A0A1F7WA21_9BACT</name>
<gene>
    <name evidence="2" type="ORF">A2304_04475</name>
</gene>
<accession>A0A1F7WA21</accession>
<feature type="transmembrane region" description="Helical" evidence="1">
    <location>
        <begin position="59"/>
        <end position="83"/>
    </location>
</feature>
<dbReference type="InterPro" id="IPR043993">
    <property type="entry name" value="T4SS_pilin"/>
</dbReference>